<dbReference type="Pfam" id="PF13505">
    <property type="entry name" value="OMP_b-brl"/>
    <property type="match status" value="1"/>
</dbReference>
<sequence>MKKTLLLAGASLAIALFSSSAVAGQGFLRAEVGNSEIELDYAGLRDDDSDTSAVFGGGYWFNPNFAIEGHVGTLYNSDLGNDQEADLITVGVGVAGRTHFGPDNTGFFIDGRVGVARLTAQVREDTFDVIDDESSTKPYYGVSVGYDFNPNWGISLNYDRRQGEFDGVDVDVDTVSIGGEWRF</sequence>
<dbReference type="Gene3D" id="2.40.160.20">
    <property type="match status" value="1"/>
</dbReference>
<evidence type="ECO:0000256" key="1">
    <source>
        <dbReference type="ARBA" id="ARBA00022729"/>
    </source>
</evidence>
<dbReference type="RefSeq" id="WP_141519783.1">
    <property type="nucleotide sequence ID" value="NZ_VICE01000156.1"/>
</dbReference>
<dbReference type="OrthoDB" id="5735897at2"/>
<dbReference type="AlphaFoldDB" id="A0A507ZM09"/>
<evidence type="ECO:0000313" key="4">
    <source>
        <dbReference type="EMBL" id="TQD38726.1"/>
    </source>
</evidence>
<dbReference type="InterPro" id="IPR027385">
    <property type="entry name" value="Beta-barrel_OMP"/>
</dbReference>
<protein>
    <submittedName>
        <fullName evidence="4">Porin family protein</fullName>
    </submittedName>
</protein>
<keyword evidence="1 2" id="KW-0732">Signal</keyword>
<dbReference type="EMBL" id="VICE01000156">
    <property type="protein sequence ID" value="TQD38726.1"/>
    <property type="molecule type" value="Genomic_DNA"/>
</dbReference>
<proteinExistence type="predicted"/>
<dbReference type="SUPFAM" id="SSF56925">
    <property type="entry name" value="OMPA-like"/>
    <property type="match status" value="1"/>
</dbReference>
<feature type="domain" description="Outer membrane protein beta-barrel" evidence="3">
    <location>
        <begin position="11"/>
        <end position="183"/>
    </location>
</feature>
<comment type="caution">
    <text evidence="4">The sequence shown here is derived from an EMBL/GenBank/DDBJ whole genome shotgun (WGS) entry which is preliminary data.</text>
</comment>
<feature type="chain" id="PRO_5021489205" evidence="2">
    <location>
        <begin position="24"/>
        <end position="183"/>
    </location>
</feature>
<evidence type="ECO:0000259" key="3">
    <source>
        <dbReference type="Pfam" id="PF13505"/>
    </source>
</evidence>
<reference evidence="4 5" key="1">
    <citation type="submission" date="2019-06" db="EMBL/GenBank/DDBJ databases">
        <title>Lysobacter alkalisoli sp. nov. isolated from saline soil.</title>
        <authorList>
            <person name="Sun J.-Q."/>
            <person name="Xu L."/>
        </authorList>
    </citation>
    <scope>NUCLEOTIDE SEQUENCE [LARGE SCALE GENOMIC DNA]</scope>
    <source>
        <strain evidence="4 5">JCM 31130</strain>
    </source>
</reference>
<organism evidence="4 5">
    <name type="scientific">Marilutibacter aestuarii</name>
    <dbReference type="NCBI Taxonomy" id="1706195"/>
    <lineage>
        <taxon>Bacteria</taxon>
        <taxon>Pseudomonadati</taxon>
        <taxon>Pseudomonadota</taxon>
        <taxon>Gammaproteobacteria</taxon>
        <taxon>Lysobacterales</taxon>
        <taxon>Lysobacteraceae</taxon>
        <taxon>Marilutibacter</taxon>
    </lineage>
</organism>
<gene>
    <name evidence="4" type="ORF">FKV25_15985</name>
</gene>
<name>A0A507ZM09_9GAMM</name>
<keyword evidence="5" id="KW-1185">Reference proteome</keyword>
<accession>A0A507ZM09</accession>
<evidence type="ECO:0000313" key="5">
    <source>
        <dbReference type="Proteomes" id="UP000318212"/>
    </source>
</evidence>
<evidence type="ECO:0000256" key="2">
    <source>
        <dbReference type="SAM" id="SignalP"/>
    </source>
</evidence>
<dbReference type="InterPro" id="IPR011250">
    <property type="entry name" value="OMP/PagP_B-barrel"/>
</dbReference>
<dbReference type="Proteomes" id="UP000318212">
    <property type="component" value="Unassembled WGS sequence"/>
</dbReference>
<feature type="signal peptide" evidence="2">
    <location>
        <begin position="1"/>
        <end position="23"/>
    </location>
</feature>